<comment type="similarity">
    <text evidence="1 2">Belongs to the anti-sigma-factor antagonist family.</text>
</comment>
<protein>
    <recommendedName>
        <fullName evidence="2">Anti-sigma factor antagonist</fullName>
    </recommendedName>
</protein>
<dbReference type="KEGG" id="qdo:H9Q78_12960"/>
<dbReference type="NCBIfam" id="TIGR00377">
    <property type="entry name" value="ant_ant_sig"/>
    <property type="match status" value="1"/>
</dbReference>
<dbReference type="SUPFAM" id="SSF52091">
    <property type="entry name" value="SpoIIaa-like"/>
    <property type="match status" value="1"/>
</dbReference>
<dbReference type="Pfam" id="PF01740">
    <property type="entry name" value="STAS"/>
    <property type="match status" value="1"/>
</dbReference>
<feature type="domain" description="STAS" evidence="3">
    <location>
        <begin position="1"/>
        <end position="99"/>
    </location>
</feature>
<dbReference type="PROSITE" id="PS50801">
    <property type="entry name" value="STAS"/>
    <property type="match status" value="1"/>
</dbReference>
<dbReference type="PANTHER" id="PTHR33495">
    <property type="entry name" value="ANTI-SIGMA FACTOR ANTAGONIST TM_1081-RELATED-RELATED"/>
    <property type="match status" value="1"/>
</dbReference>
<keyword evidence="5" id="KW-1185">Reference proteome</keyword>
<reference evidence="4 5" key="1">
    <citation type="submission" date="2020-08" db="EMBL/GenBank/DDBJ databases">
        <authorList>
            <person name="Liu C."/>
            <person name="Sun Q."/>
        </authorList>
    </citation>
    <scope>NUCLEOTIDE SEQUENCE [LARGE SCALE GENOMIC DNA]</scope>
    <source>
        <strain evidence="4 5">NSJ-38</strain>
    </source>
</reference>
<dbReference type="Proteomes" id="UP000515823">
    <property type="component" value="Chromosome"/>
</dbReference>
<dbReference type="CDD" id="cd07043">
    <property type="entry name" value="STAS_anti-anti-sigma_factors"/>
    <property type="match status" value="1"/>
</dbReference>
<gene>
    <name evidence="4" type="ORF">H9Q78_12960</name>
</gene>
<dbReference type="AlphaFoldDB" id="A0A7G9G3E6"/>
<proteinExistence type="inferred from homology"/>
<dbReference type="InterPro" id="IPR002645">
    <property type="entry name" value="STAS_dom"/>
</dbReference>
<evidence type="ECO:0000256" key="2">
    <source>
        <dbReference type="RuleBase" id="RU003749"/>
    </source>
</evidence>
<evidence type="ECO:0000313" key="5">
    <source>
        <dbReference type="Proteomes" id="UP000515823"/>
    </source>
</evidence>
<evidence type="ECO:0000313" key="4">
    <source>
        <dbReference type="EMBL" id="QNM05328.1"/>
    </source>
</evidence>
<organism evidence="4 5">
    <name type="scientific">Qiania dongpingensis</name>
    <dbReference type="NCBI Taxonomy" id="2763669"/>
    <lineage>
        <taxon>Bacteria</taxon>
        <taxon>Bacillati</taxon>
        <taxon>Bacillota</taxon>
        <taxon>Clostridia</taxon>
        <taxon>Lachnospirales</taxon>
        <taxon>Lachnospiraceae</taxon>
        <taxon>Qiania</taxon>
    </lineage>
</organism>
<accession>A0A7G9G3E6</accession>
<dbReference type="InterPro" id="IPR003658">
    <property type="entry name" value="Anti-sigma_ant"/>
</dbReference>
<dbReference type="InterPro" id="IPR036513">
    <property type="entry name" value="STAS_dom_sf"/>
</dbReference>
<dbReference type="Gene3D" id="3.30.750.24">
    <property type="entry name" value="STAS domain"/>
    <property type="match status" value="1"/>
</dbReference>
<evidence type="ECO:0000259" key="3">
    <source>
        <dbReference type="PROSITE" id="PS50801"/>
    </source>
</evidence>
<dbReference type="RefSeq" id="WP_249302243.1">
    <property type="nucleotide sequence ID" value="NZ_CP060634.1"/>
</dbReference>
<dbReference type="GO" id="GO:0043856">
    <property type="term" value="F:anti-sigma factor antagonist activity"/>
    <property type="evidence" value="ECO:0007669"/>
    <property type="project" value="InterPro"/>
</dbReference>
<name>A0A7G9G3E6_9FIRM</name>
<dbReference type="PANTHER" id="PTHR33495:SF14">
    <property type="entry name" value="ANTI-SIGMA FACTOR ANTAGONIST"/>
    <property type="match status" value="1"/>
</dbReference>
<evidence type="ECO:0000256" key="1">
    <source>
        <dbReference type="ARBA" id="ARBA00009013"/>
    </source>
</evidence>
<dbReference type="EMBL" id="CP060634">
    <property type="protein sequence ID" value="QNM05328.1"/>
    <property type="molecule type" value="Genomic_DNA"/>
</dbReference>
<sequence>MTISKIQIESELTVILEGRLDTTTAPELEAELKQSMDGVDCLILDMEKLVYLSSAGLRVILGAQKQMNKQGKLLVRHVNDTIMEVFEVTGFTDILTIEN</sequence>